<dbReference type="InterPro" id="IPR027417">
    <property type="entry name" value="P-loop_NTPase"/>
</dbReference>
<keyword evidence="2" id="KW-1185">Reference proteome</keyword>
<dbReference type="SUPFAM" id="SSF52540">
    <property type="entry name" value="P-loop containing nucleoside triphosphate hydrolases"/>
    <property type="match status" value="1"/>
</dbReference>
<gene>
    <name evidence="1" type="ORF">B0H16DRAFT_1505609</name>
</gene>
<reference evidence="1" key="1">
    <citation type="submission" date="2023-03" db="EMBL/GenBank/DDBJ databases">
        <title>Massive genome expansion in bonnet fungi (Mycena s.s.) driven by repeated elements and novel gene families across ecological guilds.</title>
        <authorList>
            <consortium name="Lawrence Berkeley National Laboratory"/>
            <person name="Harder C.B."/>
            <person name="Miyauchi S."/>
            <person name="Viragh M."/>
            <person name="Kuo A."/>
            <person name="Thoen E."/>
            <person name="Andreopoulos B."/>
            <person name="Lu D."/>
            <person name="Skrede I."/>
            <person name="Drula E."/>
            <person name="Henrissat B."/>
            <person name="Morin E."/>
            <person name="Kohler A."/>
            <person name="Barry K."/>
            <person name="LaButti K."/>
            <person name="Morin E."/>
            <person name="Salamov A."/>
            <person name="Lipzen A."/>
            <person name="Mereny Z."/>
            <person name="Hegedus B."/>
            <person name="Baldrian P."/>
            <person name="Stursova M."/>
            <person name="Weitz H."/>
            <person name="Taylor A."/>
            <person name="Grigoriev I.V."/>
            <person name="Nagy L.G."/>
            <person name="Martin F."/>
            <person name="Kauserud H."/>
        </authorList>
    </citation>
    <scope>NUCLEOTIDE SEQUENCE</scope>
    <source>
        <strain evidence="1">CBHHK182m</strain>
    </source>
</reference>
<evidence type="ECO:0000313" key="2">
    <source>
        <dbReference type="Proteomes" id="UP001215598"/>
    </source>
</evidence>
<organism evidence="1 2">
    <name type="scientific">Mycena metata</name>
    <dbReference type="NCBI Taxonomy" id="1033252"/>
    <lineage>
        <taxon>Eukaryota</taxon>
        <taxon>Fungi</taxon>
        <taxon>Dikarya</taxon>
        <taxon>Basidiomycota</taxon>
        <taxon>Agaricomycotina</taxon>
        <taxon>Agaricomycetes</taxon>
        <taxon>Agaricomycetidae</taxon>
        <taxon>Agaricales</taxon>
        <taxon>Marasmiineae</taxon>
        <taxon>Mycenaceae</taxon>
        <taxon>Mycena</taxon>
    </lineage>
</organism>
<sequence>MAARPLGFSFAGKTILYPGGNIPSHKDALAFCRREETFGIPESITIEFATPKELCVISSLDWQIVMPGETLQVQYRHPERVPFAGLDIPGVLVSRAKLVQGIITRAETECFLQIRGNPGSGKTVLLHLIQQELMKDGKTIAERFDRPWPTNEDERYALYQRIRTLQKESLKTNTRTVILIDEGQASYGDVMLWNSQFKIYAGHPFGPFNIIIACTYGISISPEIMDPRIPYIRLGAKQNIGLRREEDPPGYRAENSDTPLAILFDNEELDELYTLAVSAKILPPIDEELKDAIFRWTGGYIAIVWVIVRMIKAAAGNNTDAYHLNQFMEDHPGHICKALEADAKCQNFLPTQALAVDPTLLPVFSQLLEDGVIQYRYDRLPSAGESACKTGILYMEENCDRPLRITFVFPLQRELAQM</sequence>
<protein>
    <submittedName>
        <fullName evidence="1">Uncharacterized protein</fullName>
    </submittedName>
</protein>
<dbReference type="AlphaFoldDB" id="A0AAD7NW42"/>
<name>A0AAD7NW42_9AGAR</name>
<dbReference type="Proteomes" id="UP001215598">
    <property type="component" value="Unassembled WGS sequence"/>
</dbReference>
<accession>A0AAD7NW42</accession>
<dbReference type="EMBL" id="JARKIB010000008">
    <property type="protein sequence ID" value="KAJ7777464.1"/>
    <property type="molecule type" value="Genomic_DNA"/>
</dbReference>
<evidence type="ECO:0000313" key="1">
    <source>
        <dbReference type="EMBL" id="KAJ7777464.1"/>
    </source>
</evidence>
<proteinExistence type="predicted"/>
<comment type="caution">
    <text evidence="1">The sequence shown here is derived from an EMBL/GenBank/DDBJ whole genome shotgun (WGS) entry which is preliminary data.</text>
</comment>